<dbReference type="GO" id="GO:0009535">
    <property type="term" value="C:chloroplast thylakoid membrane"/>
    <property type="evidence" value="ECO:0007669"/>
    <property type="project" value="TreeGrafter"/>
</dbReference>
<evidence type="ECO:0000256" key="6">
    <source>
        <dbReference type="PIRSR" id="PIRSR600223-1"/>
    </source>
</evidence>
<feature type="domain" description="Peptidase S26" evidence="8">
    <location>
        <begin position="128"/>
        <end position="286"/>
    </location>
</feature>
<dbReference type="InterPro" id="IPR019756">
    <property type="entry name" value="Pept_S26A_signal_pept_1_Ser-AS"/>
</dbReference>
<evidence type="ECO:0000259" key="8">
    <source>
        <dbReference type="Pfam" id="PF10502"/>
    </source>
</evidence>
<feature type="compositionally biased region" description="Acidic residues" evidence="7">
    <location>
        <begin position="99"/>
        <end position="109"/>
    </location>
</feature>
<dbReference type="PANTHER" id="PTHR43390:SF1">
    <property type="entry name" value="CHLOROPLAST PROCESSING PEPTIDASE"/>
    <property type="match status" value="1"/>
</dbReference>
<keyword evidence="10" id="KW-1185">Reference proteome</keyword>
<evidence type="ECO:0000256" key="1">
    <source>
        <dbReference type="ARBA" id="ARBA00000677"/>
    </source>
</evidence>
<dbReference type="PRINTS" id="PR00727">
    <property type="entry name" value="LEADERPTASE"/>
</dbReference>
<comment type="caution">
    <text evidence="9">The sequence shown here is derived from an EMBL/GenBank/DDBJ whole genome shotgun (WGS) entry which is preliminary data.</text>
</comment>
<dbReference type="NCBIfam" id="TIGR02227">
    <property type="entry name" value="sigpep_I_bact"/>
    <property type="match status" value="1"/>
</dbReference>
<dbReference type="Gene3D" id="2.10.109.10">
    <property type="entry name" value="Umud Fragment, subunit A"/>
    <property type="match status" value="1"/>
</dbReference>
<dbReference type="InterPro" id="IPR036286">
    <property type="entry name" value="LexA/Signal_pep-like_sf"/>
</dbReference>
<gene>
    <name evidence="9" type="ORF">OSTQU699_LOCUS2943</name>
</gene>
<dbReference type="InterPro" id="IPR019533">
    <property type="entry name" value="Peptidase_S26"/>
</dbReference>
<evidence type="ECO:0000256" key="3">
    <source>
        <dbReference type="ARBA" id="ARBA00013208"/>
    </source>
</evidence>
<feature type="active site" evidence="6">
    <location>
        <position position="155"/>
    </location>
</feature>
<comment type="similarity">
    <text evidence="2">Belongs to the peptidase S26 family.</text>
</comment>
<accession>A0A8S1IRY1</accession>
<organism evidence="9 10">
    <name type="scientific">Ostreobium quekettii</name>
    <dbReference type="NCBI Taxonomy" id="121088"/>
    <lineage>
        <taxon>Eukaryota</taxon>
        <taxon>Viridiplantae</taxon>
        <taxon>Chlorophyta</taxon>
        <taxon>core chlorophytes</taxon>
        <taxon>Ulvophyceae</taxon>
        <taxon>TCBD clade</taxon>
        <taxon>Bryopsidales</taxon>
        <taxon>Ostreobineae</taxon>
        <taxon>Ostreobiaceae</taxon>
        <taxon>Ostreobium</taxon>
    </lineage>
</organism>
<dbReference type="InterPro" id="IPR000223">
    <property type="entry name" value="Pept_S26A_signal_pept_1"/>
</dbReference>
<dbReference type="SUPFAM" id="SSF51306">
    <property type="entry name" value="LexA/Signal peptidase"/>
    <property type="match status" value="1"/>
</dbReference>
<evidence type="ECO:0000256" key="4">
    <source>
        <dbReference type="ARBA" id="ARBA00022670"/>
    </source>
</evidence>
<dbReference type="PROSITE" id="PS00760">
    <property type="entry name" value="SPASE_I_2"/>
    <property type="match status" value="1"/>
</dbReference>
<dbReference type="PANTHER" id="PTHR43390">
    <property type="entry name" value="SIGNAL PEPTIDASE I"/>
    <property type="match status" value="1"/>
</dbReference>
<feature type="region of interest" description="Disordered" evidence="7">
    <location>
        <begin position="21"/>
        <end position="112"/>
    </location>
</feature>
<dbReference type="Pfam" id="PF10502">
    <property type="entry name" value="Peptidase_S26"/>
    <property type="match status" value="1"/>
</dbReference>
<dbReference type="Proteomes" id="UP000708148">
    <property type="component" value="Unassembled WGS sequence"/>
</dbReference>
<evidence type="ECO:0000313" key="9">
    <source>
        <dbReference type="EMBL" id="CAD7697582.1"/>
    </source>
</evidence>
<dbReference type="CDD" id="cd06530">
    <property type="entry name" value="S26_SPase_I"/>
    <property type="match status" value="1"/>
</dbReference>
<feature type="compositionally biased region" description="Low complexity" evidence="7">
    <location>
        <begin position="21"/>
        <end position="30"/>
    </location>
</feature>
<dbReference type="AlphaFoldDB" id="A0A8S1IRY1"/>
<evidence type="ECO:0000256" key="5">
    <source>
        <dbReference type="ARBA" id="ARBA00022801"/>
    </source>
</evidence>
<dbReference type="PROSITE" id="PS00501">
    <property type="entry name" value="SPASE_I_1"/>
    <property type="match status" value="1"/>
</dbReference>
<dbReference type="InterPro" id="IPR019757">
    <property type="entry name" value="Pept_S26A_signal_pept_1_Lys-AS"/>
</dbReference>
<name>A0A8S1IRY1_9CHLO</name>
<feature type="active site" evidence="6">
    <location>
        <position position="206"/>
    </location>
</feature>
<dbReference type="OrthoDB" id="308440at2759"/>
<dbReference type="EMBL" id="CAJHUC010000678">
    <property type="protein sequence ID" value="CAD7697582.1"/>
    <property type="molecule type" value="Genomic_DNA"/>
</dbReference>
<dbReference type="GO" id="GO:0009003">
    <property type="term" value="F:signal peptidase activity"/>
    <property type="evidence" value="ECO:0007669"/>
    <property type="project" value="UniProtKB-EC"/>
</dbReference>
<dbReference type="EC" id="3.4.21.89" evidence="3"/>
<evidence type="ECO:0000256" key="2">
    <source>
        <dbReference type="ARBA" id="ARBA00009370"/>
    </source>
</evidence>
<dbReference type="GO" id="GO:0010027">
    <property type="term" value="P:thylakoid membrane organization"/>
    <property type="evidence" value="ECO:0007669"/>
    <property type="project" value="TreeGrafter"/>
</dbReference>
<dbReference type="GO" id="GO:0004252">
    <property type="term" value="F:serine-type endopeptidase activity"/>
    <property type="evidence" value="ECO:0007669"/>
    <property type="project" value="InterPro"/>
</dbReference>
<comment type="catalytic activity">
    <reaction evidence="1">
        <text>Cleavage of hydrophobic, N-terminal signal or leader sequences from secreted and periplasmic proteins.</text>
        <dbReference type="EC" id="3.4.21.89"/>
    </reaction>
</comment>
<keyword evidence="5" id="KW-0378">Hydrolase</keyword>
<reference evidence="9" key="1">
    <citation type="submission" date="2020-12" db="EMBL/GenBank/DDBJ databases">
        <authorList>
            <person name="Iha C."/>
        </authorList>
    </citation>
    <scope>NUCLEOTIDE SEQUENCE</scope>
</reference>
<dbReference type="InterPro" id="IPR019758">
    <property type="entry name" value="Pept_S26A_signal_pept_1_CS"/>
</dbReference>
<evidence type="ECO:0000256" key="7">
    <source>
        <dbReference type="SAM" id="MobiDB-lite"/>
    </source>
</evidence>
<sequence length="306" mass="32519">MAGPLLASRCPVRLARSLGLGLGRTLARRAPPAVGLGPPSGPMRSRRSSITPVAGGEDSGSSGTDAASPGAPVLAVDPDAQVVSPPIESRGDDGRGPGGDDEGEDEDDGWGAWPQWWPDGLRLSRGDVLTVAIALGISYAIRALIAEPRFIPSLSMYPTFDVGDRLVAEKITYRFQRPPEAGDIVIFHPVEGVVPKKLFGEDVFIKRVVATGGDSVEVRDGALLVNGQRRAEPYLAEAPAYTLQRLVVPAGSVFVMGDNRNQSYDSHIWGPLPVDRVLGRAVFVYWPLNKFGELPAAMAEAPPVAR</sequence>
<dbReference type="PROSITE" id="PS00761">
    <property type="entry name" value="SPASE_I_3"/>
    <property type="match status" value="1"/>
</dbReference>
<dbReference type="GO" id="GO:0006465">
    <property type="term" value="P:signal peptide processing"/>
    <property type="evidence" value="ECO:0007669"/>
    <property type="project" value="InterPro"/>
</dbReference>
<evidence type="ECO:0000313" key="10">
    <source>
        <dbReference type="Proteomes" id="UP000708148"/>
    </source>
</evidence>
<proteinExistence type="inferred from homology"/>
<protein>
    <recommendedName>
        <fullName evidence="3">signal peptidase I</fullName>
        <ecNumber evidence="3">3.4.21.89</ecNumber>
    </recommendedName>
</protein>
<keyword evidence="4" id="KW-0645">Protease</keyword>